<evidence type="ECO:0000313" key="10">
    <source>
        <dbReference type="EMBL" id="PSS22555.1"/>
    </source>
</evidence>
<dbReference type="OrthoDB" id="534912at2759"/>
<feature type="transmembrane region" description="Helical" evidence="8">
    <location>
        <begin position="256"/>
        <end position="277"/>
    </location>
</feature>
<feature type="transmembrane region" description="Helical" evidence="8">
    <location>
        <begin position="188"/>
        <end position="206"/>
    </location>
</feature>
<dbReference type="EMBL" id="KZ679009">
    <property type="protein sequence ID" value="PSS22555.1"/>
    <property type="molecule type" value="Genomic_DNA"/>
</dbReference>
<feature type="transmembrane region" description="Helical" evidence="8">
    <location>
        <begin position="66"/>
        <end position="84"/>
    </location>
</feature>
<dbReference type="GeneID" id="36572831"/>
<keyword evidence="6 8" id="KW-0472">Membrane</keyword>
<accession>A0A2T3B709</accession>
<keyword evidence="3 8" id="KW-0813">Transport</keyword>
<feature type="transmembrane region" description="Helical" evidence="8">
    <location>
        <begin position="227"/>
        <end position="244"/>
    </location>
</feature>
<dbReference type="InterPro" id="IPR018047">
    <property type="entry name" value="Ammonium_transpt_CS"/>
</dbReference>
<reference evidence="10 11" key="1">
    <citation type="journal article" date="2018" name="New Phytol.">
        <title>Comparative genomics and transcriptomics depict ericoid mycorrhizal fungi as versatile saprotrophs and plant mutualists.</title>
        <authorList>
            <person name="Martino E."/>
            <person name="Morin E."/>
            <person name="Grelet G.A."/>
            <person name="Kuo A."/>
            <person name="Kohler A."/>
            <person name="Daghino S."/>
            <person name="Barry K.W."/>
            <person name="Cichocki N."/>
            <person name="Clum A."/>
            <person name="Dockter R.B."/>
            <person name="Hainaut M."/>
            <person name="Kuo R.C."/>
            <person name="LaButti K."/>
            <person name="Lindahl B.D."/>
            <person name="Lindquist E.A."/>
            <person name="Lipzen A."/>
            <person name="Khouja H.R."/>
            <person name="Magnuson J."/>
            <person name="Murat C."/>
            <person name="Ohm R.A."/>
            <person name="Singer S.W."/>
            <person name="Spatafora J.W."/>
            <person name="Wang M."/>
            <person name="Veneault-Fourrey C."/>
            <person name="Henrissat B."/>
            <person name="Grigoriev I.V."/>
            <person name="Martin F.M."/>
            <person name="Perotto S."/>
        </authorList>
    </citation>
    <scope>NUCLEOTIDE SEQUENCE [LARGE SCALE GENOMIC DNA]</scope>
    <source>
        <strain evidence="10 11">ATCC 22711</strain>
    </source>
</reference>
<feature type="transmembrane region" description="Helical" evidence="8">
    <location>
        <begin position="308"/>
        <end position="327"/>
    </location>
</feature>
<sequence>MSSLYAATYNGTTEAGCDSLNDNCNIYYETGDIAWVLTSAALVLLMIPGVGFFYSGLARRKSALSLIWLSLMSVGVVSFQWFFWGYSLTFSHNAGKYIGDLRNIGFRNVLGAPSVGSSRIPDLVFAIYQGMFAAITPALAIGAAAERGRMLPCIVFMFIWSTIIYDPIACWTWNPAGWVFKMGGLDFAGGTPVHISSGAAALAYSIMLGKRSGYSDTHGLPYRPHNVTHVVLGTVFLWVGWFGFNGGSALSGNLRAAMACVVTNLAASVAGVTWVLLDYRLEKKWSTVGFCSGAISGLVAITPASGFVPAWSAVIFGVVGAAACNYATKLKFLLRVDDSLDIFAEHAVGGIVGNLLTGLFAADYIAHLDGATTIPGGWLNHHYIQLAYQLADCVSGFAYSFGGTCIILFIMNLIPGLSLRASEQEEALGIDDAQLGEFAYDYVELRRDYSDVIIGEETGNKESQGSADGGQKA</sequence>
<keyword evidence="11" id="KW-1185">Reference proteome</keyword>
<dbReference type="Gene3D" id="1.10.3430.10">
    <property type="entry name" value="Ammonium transporter AmtB like domains"/>
    <property type="match status" value="1"/>
</dbReference>
<dbReference type="Pfam" id="PF00909">
    <property type="entry name" value="Ammonium_transp"/>
    <property type="match status" value="1"/>
</dbReference>
<dbReference type="PANTHER" id="PTHR43029:SF10">
    <property type="entry name" value="AMMONIUM TRANSPORTER MEP2"/>
    <property type="match status" value="1"/>
</dbReference>
<feature type="transmembrane region" description="Helical" evidence="8">
    <location>
        <begin position="386"/>
        <end position="410"/>
    </location>
</feature>
<dbReference type="FunFam" id="1.10.3430.10:FF:000003">
    <property type="entry name" value="Ammonium transporter"/>
    <property type="match status" value="1"/>
</dbReference>
<feature type="transmembrane region" description="Helical" evidence="8">
    <location>
        <begin position="347"/>
        <end position="366"/>
    </location>
</feature>
<dbReference type="STRING" id="857342.A0A2T3B709"/>
<dbReference type="SUPFAM" id="SSF111352">
    <property type="entry name" value="Ammonium transporter"/>
    <property type="match status" value="1"/>
</dbReference>
<dbReference type="GO" id="GO:0008519">
    <property type="term" value="F:ammonium channel activity"/>
    <property type="evidence" value="ECO:0007669"/>
    <property type="project" value="InterPro"/>
</dbReference>
<evidence type="ECO:0000256" key="6">
    <source>
        <dbReference type="ARBA" id="ARBA00023136"/>
    </source>
</evidence>
<evidence type="ECO:0000256" key="1">
    <source>
        <dbReference type="ARBA" id="ARBA00004141"/>
    </source>
</evidence>
<evidence type="ECO:0000256" key="4">
    <source>
        <dbReference type="ARBA" id="ARBA00022692"/>
    </source>
</evidence>
<feature type="transmembrane region" description="Helical" evidence="8">
    <location>
        <begin position="33"/>
        <end position="54"/>
    </location>
</feature>
<proteinExistence type="inferred from homology"/>
<dbReference type="InterPro" id="IPR001905">
    <property type="entry name" value="Ammonium_transpt"/>
</dbReference>
<comment type="similarity">
    <text evidence="2 8">Belongs to the ammonia transporter channel (TC 1.A.11.2) family.</text>
</comment>
<dbReference type="GO" id="GO:0005886">
    <property type="term" value="C:plasma membrane"/>
    <property type="evidence" value="ECO:0007669"/>
    <property type="project" value="UniProtKB-SubCell"/>
</dbReference>
<dbReference type="PROSITE" id="PS01219">
    <property type="entry name" value="AMMONIUM_TRANSP"/>
    <property type="match status" value="1"/>
</dbReference>
<gene>
    <name evidence="10" type="ORF">M430DRAFT_227161</name>
</gene>
<dbReference type="RefSeq" id="XP_024722710.1">
    <property type="nucleotide sequence ID" value="XM_024864750.1"/>
</dbReference>
<dbReference type="InParanoid" id="A0A2T3B709"/>
<keyword evidence="5 8" id="KW-1133">Transmembrane helix</keyword>
<dbReference type="PANTHER" id="PTHR43029">
    <property type="entry name" value="AMMONIUM TRANSPORTER MEP2"/>
    <property type="match status" value="1"/>
</dbReference>
<comment type="subcellular location">
    <subcellularLocation>
        <location evidence="8">Cell membrane</location>
        <topology evidence="8">Multi-pass membrane protein</topology>
    </subcellularLocation>
    <subcellularLocation>
        <location evidence="1">Membrane</location>
        <topology evidence="1">Multi-pass membrane protein</topology>
    </subcellularLocation>
</comment>
<evidence type="ECO:0000256" key="5">
    <source>
        <dbReference type="ARBA" id="ARBA00022989"/>
    </source>
</evidence>
<evidence type="ECO:0000259" key="9">
    <source>
        <dbReference type="Pfam" id="PF00909"/>
    </source>
</evidence>
<name>A0A2T3B709_AMORE</name>
<feature type="domain" description="Ammonium transporter AmtB-like" evidence="9">
    <location>
        <begin position="34"/>
        <end position="440"/>
    </location>
</feature>
<protein>
    <recommendedName>
        <fullName evidence="8">Ammonium transporter</fullName>
    </recommendedName>
</protein>
<dbReference type="InterPro" id="IPR029020">
    <property type="entry name" value="Ammonium/urea_transptr"/>
</dbReference>
<dbReference type="FunCoup" id="A0A2T3B709">
    <property type="interactions" value="304"/>
</dbReference>
<evidence type="ECO:0000256" key="2">
    <source>
        <dbReference type="ARBA" id="ARBA00005887"/>
    </source>
</evidence>
<evidence type="ECO:0000256" key="7">
    <source>
        <dbReference type="ARBA" id="ARBA00023177"/>
    </source>
</evidence>
<keyword evidence="4 8" id="KW-0812">Transmembrane</keyword>
<feature type="transmembrane region" description="Helical" evidence="8">
    <location>
        <begin position="284"/>
        <end position="302"/>
    </location>
</feature>
<dbReference type="NCBIfam" id="TIGR00836">
    <property type="entry name" value="amt"/>
    <property type="match status" value="1"/>
</dbReference>
<dbReference type="InterPro" id="IPR024041">
    <property type="entry name" value="NH4_transpt_AmtB-like_dom"/>
</dbReference>
<feature type="transmembrane region" description="Helical" evidence="8">
    <location>
        <begin position="150"/>
        <end position="168"/>
    </location>
</feature>
<dbReference type="AlphaFoldDB" id="A0A2T3B709"/>
<keyword evidence="7 8" id="KW-0924">Ammonia transport</keyword>
<organism evidence="10 11">
    <name type="scientific">Amorphotheca resinae ATCC 22711</name>
    <dbReference type="NCBI Taxonomy" id="857342"/>
    <lineage>
        <taxon>Eukaryota</taxon>
        <taxon>Fungi</taxon>
        <taxon>Dikarya</taxon>
        <taxon>Ascomycota</taxon>
        <taxon>Pezizomycotina</taxon>
        <taxon>Leotiomycetes</taxon>
        <taxon>Helotiales</taxon>
        <taxon>Amorphothecaceae</taxon>
        <taxon>Amorphotheca</taxon>
    </lineage>
</organism>
<feature type="transmembrane region" description="Helical" evidence="8">
    <location>
        <begin position="123"/>
        <end position="143"/>
    </location>
</feature>
<dbReference type="Proteomes" id="UP000241818">
    <property type="component" value="Unassembled WGS sequence"/>
</dbReference>
<evidence type="ECO:0000313" key="11">
    <source>
        <dbReference type="Proteomes" id="UP000241818"/>
    </source>
</evidence>
<evidence type="ECO:0000256" key="8">
    <source>
        <dbReference type="RuleBase" id="RU362002"/>
    </source>
</evidence>
<evidence type="ECO:0000256" key="3">
    <source>
        <dbReference type="ARBA" id="ARBA00022448"/>
    </source>
</evidence>